<accession>A0A074S7V6</accession>
<comment type="caution">
    <text evidence="2">The sequence shown here is derived from an EMBL/GenBank/DDBJ whole genome shotgun (WGS) entry which is preliminary data.</text>
</comment>
<protein>
    <submittedName>
        <fullName evidence="2">Putative transmembrane protein</fullName>
    </submittedName>
</protein>
<evidence type="ECO:0000313" key="3">
    <source>
        <dbReference type="Proteomes" id="UP000027456"/>
    </source>
</evidence>
<reference evidence="2 3" key="1">
    <citation type="submission" date="2013-12" db="EMBL/GenBank/DDBJ databases">
        <authorList>
            <person name="Cubeta M."/>
            <person name="Pakala S."/>
            <person name="Fedorova N."/>
            <person name="Thomas E."/>
            <person name="Dean R."/>
            <person name="Jabaji S."/>
            <person name="Neate S."/>
            <person name="Toda T."/>
            <person name="Tavantzis S."/>
            <person name="Vilgalys R."/>
            <person name="Bharathan N."/>
            <person name="Pakala S."/>
            <person name="Losada L.S."/>
            <person name="Zafar N."/>
            <person name="Nierman W."/>
        </authorList>
    </citation>
    <scope>NUCLEOTIDE SEQUENCE [LARGE SCALE GENOMIC DNA]</scope>
    <source>
        <strain evidence="2 3">123E</strain>
    </source>
</reference>
<gene>
    <name evidence="2" type="ORF">V565_217340</name>
</gene>
<feature type="transmembrane region" description="Helical" evidence="1">
    <location>
        <begin position="29"/>
        <end position="52"/>
    </location>
</feature>
<evidence type="ECO:0000313" key="2">
    <source>
        <dbReference type="EMBL" id="KEP46127.1"/>
    </source>
</evidence>
<organism evidence="2 3">
    <name type="scientific">Rhizoctonia solani 123E</name>
    <dbReference type="NCBI Taxonomy" id="1423351"/>
    <lineage>
        <taxon>Eukaryota</taxon>
        <taxon>Fungi</taxon>
        <taxon>Dikarya</taxon>
        <taxon>Basidiomycota</taxon>
        <taxon>Agaricomycotina</taxon>
        <taxon>Agaricomycetes</taxon>
        <taxon>Cantharellales</taxon>
        <taxon>Ceratobasidiaceae</taxon>
        <taxon>Rhizoctonia</taxon>
    </lineage>
</organism>
<dbReference type="Proteomes" id="UP000027456">
    <property type="component" value="Unassembled WGS sequence"/>
</dbReference>
<keyword evidence="1 2" id="KW-0812">Transmembrane</keyword>
<keyword evidence="1" id="KW-0472">Membrane</keyword>
<dbReference type="AlphaFoldDB" id="A0A074S7V6"/>
<dbReference type="EMBL" id="AZST01001271">
    <property type="protein sequence ID" value="KEP46127.1"/>
    <property type="molecule type" value="Genomic_DNA"/>
</dbReference>
<proteinExistence type="predicted"/>
<evidence type="ECO:0000256" key="1">
    <source>
        <dbReference type="SAM" id="Phobius"/>
    </source>
</evidence>
<sequence>MRSTSLTATHFVLLSPKRGLSNTAKIHSLIIAGSILLEFGGIVSISINLILVNSPWI</sequence>
<name>A0A074S7V6_9AGAM</name>
<keyword evidence="3" id="KW-1185">Reference proteome</keyword>
<dbReference type="HOGENOM" id="CLU_2997739_0_0_1"/>
<keyword evidence="1" id="KW-1133">Transmembrane helix</keyword>